<name>A0A1U9KFV3_ACEAC</name>
<dbReference type="EMBL" id="CP014692">
    <property type="protein sequence ID" value="AQS84680.1"/>
    <property type="molecule type" value="Genomic_DNA"/>
</dbReference>
<reference evidence="1 2" key="1">
    <citation type="submission" date="2016-03" db="EMBL/GenBank/DDBJ databases">
        <title>Acetic acid bacteria sequencing.</title>
        <authorList>
            <person name="Brandt J."/>
            <person name="Jakob F."/>
            <person name="Vogel R.F."/>
        </authorList>
    </citation>
    <scope>NUCLEOTIDE SEQUENCE [LARGE SCALE GENOMIC DNA]</scope>
    <source>
        <strain evidence="1 2">TMW2.1153</strain>
    </source>
</reference>
<accession>A0A1U9KFV3</accession>
<evidence type="ECO:0000313" key="2">
    <source>
        <dbReference type="Proteomes" id="UP000188937"/>
    </source>
</evidence>
<gene>
    <name evidence="1" type="ORF">A0U92_07710</name>
</gene>
<organism evidence="1 2">
    <name type="scientific">Acetobacter aceti</name>
    <dbReference type="NCBI Taxonomy" id="435"/>
    <lineage>
        <taxon>Bacteria</taxon>
        <taxon>Pseudomonadati</taxon>
        <taxon>Pseudomonadota</taxon>
        <taxon>Alphaproteobacteria</taxon>
        <taxon>Acetobacterales</taxon>
        <taxon>Acetobacteraceae</taxon>
        <taxon>Acetobacter</taxon>
        <taxon>Acetobacter subgen. Acetobacter</taxon>
    </lineage>
</organism>
<dbReference type="AlphaFoldDB" id="A0A1U9KFV3"/>
<sequence>MSQTHLTPERIRWLHYKSAAIILSPKYISIESMEIWGGQYFPGQAGASMRRAMLQTHGSGKTSARP</sequence>
<dbReference type="KEGG" id="aace:A0U92_07710"/>
<evidence type="ECO:0000313" key="1">
    <source>
        <dbReference type="EMBL" id="AQS84680.1"/>
    </source>
</evidence>
<keyword evidence="2" id="KW-1185">Reference proteome</keyword>
<dbReference type="STRING" id="435.A0U92_07710"/>
<dbReference type="Proteomes" id="UP000188937">
    <property type="component" value="Chromosome"/>
</dbReference>
<dbReference type="RefSeq" id="WP_077812720.1">
    <property type="nucleotide sequence ID" value="NZ_CP014692.1"/>
</dbReference>
<protein>
    <submittedName>
        <fullName evidence="1">Uncharacterized protein</fullName>
    </submittedName>
</protein>
<proteinExistence type="predicted"/>